<evidence type="ECO:0000313" key="2">
    <source>
        <dbReference type="Proteomes" id="UP000019804"/>
    </source>
</evidence>
<dbReference type="RefSeq" id="XP_040638900.1">
    <property type="nucleotide sequence ID" value="XM_040781932.1"/>
</dbReference>
<name>A0A017SE34_ASPRC</name>
<evidence type="ECO:0000313" key="1">
    <source>
        <dbReference type="EMBL" id="EYE95212.1"/>
    </source>
</evidence>
<accession>A0A017SE34</accession>
<dbReference type="Proteomes" id="UP000019804">
    <property type="component" value="Unassembled WGS sequence"/>
</dbReference>
<dbReference type="GeneID" id="63697056"/>
<dbReference type="HOGENOM" id="CLU_2263212_0_0_1"/>
<gene>
    <name evidence="1" type="ORF">EURHEDRAFT_412542</name>
</gene>
<keyword evidence="2" id="KW-1185">Reference proteome</keyword>
<reference evidence="2" key="1">
    <citation type="journal article" date="2014" name="Nat. Commun.">
        <title>Genomic adaptations of the halophilic Dead Sea filamentous fungus Eurotium rubrum.</title>
        <authorList>
            <person name="Kis-Papo T."/>
            <person name="Weig A.R."/>
            <person name="Riley R."/>
            <person name="Persoh D."/>
            <person name="Salamov A."/>
            <person name="Sun H."/>
            <person name="Lipzen A."/>
            <person name="Wasser S.P."/>
            <person name="Rambold G."/>
            <person name="Grigoriev I.V."/>
            <person name="Nevo E."/>
        </authorList>
    </citation>
    <scope>NUCLEOTIDE SEQUENCE [LARGE SCALE GENOMIC DNA]</scope>
    <source>
        <strain evidence="2">CBS 135680</strain>
    </source>
</reference>
<proteinExistence type="predicted"/>
<protein>
    <submittedName>
        <fullName evidence="1">Uncharacterized protein</fullName>
    </submittedName>
</protein>
<dbReference type="AlphaFoldDB" id="A0A017SE34"/>
<dbReference type="EMBL" id="KK088423">
    <property type="protein sequence ID" value="EYE95212.1"/>
    <property type="molecule type" value="Genomic_DNA"/>
</dbReference>
<organism evidence="1 2">
    <name type="scientific">Aspergillus ruber (strain CBS 135680)</name>
    <dbReference type="NCBI Taxonomy" id="1388766"/>
    <lineage>
        <taxon>Eukaryota</taxon>
        <taxon>Fungi</taxon>
        <taxon>Dikarya</taxon>
        <taxon>Ascomycota</taxon>
        <taxon>Pezizomycotina</taxon>
        <taxon>Eurotiomycetes</taxon>
        <taxon>Eurotiomycetidae</taxon>
        <taxon>Eurotiales</taxon>
        <taxon>Aspergillaceae</taxon>
        <taxon>Aspergillus</taxon>
        <taxon>Aspergillus subgen. Aspergillus</taxon>
    </lineage>
</organism>
<sequence>MEVCAVIVSDHCLGSRKYQEGGFCLHELKVALEKLHASVKLLFVRQFGTFNNPRIEEFPDIDKVTGCIVKAFRRNPDVDITWPMHNGAARGTVLYTLVRQTDC</sequence>